<feature type="region of interest" description="Disordered" evidence="1">
    <location>
        <begin position="204"/>
        <end position="232"/>
    </location>
</feature>
<dbReference type="OrthoDB" id="9152093at2"/>
<dbReference type="Proteomes" id="UP000231501">
    <property type="component" value="Unassembled WGS sequence"/>
</dbReference>
<feature type="signal peptide" evidence="2">
    <location>
        <begin position="1"/>
        <end position="43"/>
    </location>
</feature>
<evidence type="ECO:0000256" key="2">
    <source>
        <dbReference type="SAM" id="SignalP"/>
    </source>
</evidence>
<evidence type="ECO:0000313" key="4">
    <source>
        <dbReference type="Proteomes" id="UP000231501"/>
    </source>
</evidence>
<keyword evidence="4" id="KW-1185">Reference proteome</keyword>
<evidence type="ECO:0000313" key="3">
    <source>
        <dbReference type="EMBL" id="PIM53230.1"/>
    </source>
</evidence>
<reference evidence="3 4" key="1">
    <citation type="submission" date="2017-11" db="EMBL/GenBank/DDBJ databases">
        <title>Draft genome sequence of Mitsuaria sp. HWN-4.</title>
        <authorList>
            <person name="Gundlapally S.R."/>
        </authorList>
    </citation>
    <scope>NUCLEOTIDE SEQUENCE [LARGE SCALE GENOMIC DNA]</scope>
    <source>
        <strain evidence="3 4">HWN-4</strain>
    </source>
</reference>
<evidence type="ECO:0000256" key="1">
    <source>
        <dbReference type="SAM" id="MobiDB-lite"/>
    </source>
</evidence>
<protein>
    <submittedName>
        <fullName evidence="3">Uncharacterized protein</fullName>
    </submittedName>
</protein>
<comment type="caution">
    <text evidence="3">The sequence shown here is derived from an EMBL/GenBank/DDBJ whole genome shotgun (WGS) entry which is preliminary data.</text>
</comment>
<dbReference type="AlphaFoldDB" id="A0A2G9C9W2"/>
<sequence>MIATWCIRFAANVFQRPAFSPVFSAAFALRAAAPLLLAASAQAQVPVAIEQPPKPEVAMKMVYGGNTWRDARVAAFFGGRSPTLRAEVREVFRARYVEQDVDKLMLVYQLTPGPREQFRCPACVPALGAAVLAADAQGRWRLHAKGPLLMAGAPGSGDEDLQLLQIDEQRWVLRSRRHDQDRGRESRSERLVLERDGELQLGAELGFDDKPGPQACGAGAAPQTSGVSVLSPGRGPRVEIVLRFNEGACPSPRPVVQRTRLELRDGTFHLAPDAPDPDDDAPASPPTPKR</sequence>
<proteinExistence type="predicted"/>
<keyword evidence="2" id="KW-0732">Signal</keyword>
<accession>A0A2G9C9W2</accession>
<name>A0A2G9C9W2_9BURK</name>
<feature type="region of interest" description="Disordered" evidence="1">
    <location>
        <begin position="264"/>
        <end position="290"/>
    </location>
</feature>
<feature type="compositionally biased region" description="Low complexity" evidence="1">
    <location>
        <begin position="212"/>
        <end position="223"/>
    </location>
</feature>
<gene>
    <name evidence="3" type="ORF">CS062_10880</name>
</gene>
<organism evidence="3 4">
    <name type="scientific">Roseateles chitinivorans</name>
    <dbReference type="NCBI Taxonomy" id="2917965"/>
    <lineage>
        <taxon>Bacteria</taxon>
        <taxon>Pseudomonadati</taxon>
        <taxon>Pseudomonadota</taxon>
        <taxon>Betaproteobacteria</taxon>
        <taxon>Burkholderiales</taxon>
        <taxon>Sphaerotilaceae</taxon>
        <taxon>Roseateles</taxon>
    </lineage>
</organism>
<dbReference type="RefSeq" id="WP_099861675.1">
    <property type="nucleotide sequence ID" value="NZ_PEOG01000024.1"/>
</dbReference>
<feature type="chain" id="PRO_5013883406" evidence="2">
    <location>
        <begin position="44"/>
        <end position="290"/>
    </location>
</feature>
<dbReference type="EMBL" id="PEOG01000024">
    <property type="protein sequence ID" value="PIM53230.1"/>
    <property type="molecule type" value="Genomic_DNA"/>
</dbReference>